<protein>
    <submittedName>
        <fullName evidence="1">Uncharacterized protein</fullName>
    </submittedName>
</protein>
<organism evidence="1 2">
    <name type="scientific">Apostasia shenzhenica</name>
    <dbReference type="NCBI Taxonomy" id="1088818"/>
    <lineage>
        <taxon>Eukaryota</taxon>
        <taxon>Viridiplantae</taxon>
        <taxon>Streptophyta</taxon>
        <taxon>Embryophyta</taxon>
        <taxon>Tracheophyta</taxon>
        <taxon>Spermatophyta</taxon>
        <taxon>Magnoliopsida</taxon>
        <taxon>Liliopsida</taxon>
        <taxon>Asparagales</taxon>
        <taxon>Orchidaceae</taxon>
        <taxon>Apostasioideae</taxon>
        <taxon>Apostasia</taxon>
    </lineage>
</organism>
<evidence type="ECO:0000313" key="2">
    <source>
        <dbReference type="Proteomes" id="UP000236161"/>
    </source>
</evidence>
<name>A0A2I0BHH8_9ASPA</name>
<dbReference type="Proteomes" id="UP000236161">
    <property type="component" value="Unassembled WGS sequence"/>
</dbReference>
<reference evidence="1 2" key="1">
    <citation type="journal article" date="2017" name="Nature">
        <title>The Apostasia genome and the evolution of orchids.</title>
        <authorList>
            <person name="Zhang G.Q."/>
            <person name="Liu K.W."/>
            <person name="Li Z."/>
            <person name="Lohaus R."/>
            <person name="Hsiao Y.Y."/>
            <person name="Niu S.C."/>
            <person name="Wang J.Y."/>
            <person name="Lin Y.C."/>
            <person name="Xu Q."/>
            <person name="Chen L.J."/>
            <person name="Yoshida K."/>
            <person name="Fujiwara S."/>
            <person name="Wang Z.W."/>
            <person name="Zhang Y.Q."/>
            <person name="Mitsuda N."/>
            <person name="Wang M."/>
            <person name="Liu G.H."/>
            <person name="Pecoraro L."/>
            <person name="Huang H.X."/>
            <person name="Xiao X.J."/>
            <person name="Lin M."/>
            <person name="Wu X.Y."/>
            <person name="Wu W.L."/>
            <person name="Chen Y.Y."/>
            <person name="Chang S.B."/>
            <person name="Sakamoto S."/>
            <person name="Ohme-Takagi M."/>
            <person name="Yagi M."/>
            <person name="Zeng S.J."/>
            <person name="Shen C.Y."/>
            <person name="Yeh C.M."/>
            <person name="Luo Y.B."/>
            <person name="Tsai W.C."/>
            <person name="Van de Peer Y."/>
            <person name="Liu Z.J."/>
        </authorList>
    </citation>
    <scope>NUCLEOTIDE SEQUENCE [LARGE SCALE GENOMIC DNA]</scope>
    <source>
        <strain evidence="2">cv. Shenzhen</strain>
        <tissue evidence="1">Stem</tissue>
    </source>
</reference>
<dbReference type="EMBL" id="KZ451883">
    <property type="protein sequence ID" value="PKA67245.1"/>
    <property type="molecule type" value="Genomic_DNA"/>
</dbReference>
<dbReference type="STRING" id="1088818.A0A2I0BHH8"/>
<sequence length="295" mass="32917">MAENMSRGRSLLLDSSSSASSCSALNKNSLTKLGHNDDGSLCKREGRLLHDGKFPAAGFGPRENFYQISSHLPLVGTSGFRYWRFVLRTPFSLTTSYIPPSSAILRQYVRVFSERLRSARAAEVKPDLKSLASSFREKIAAGMPGDADCTGRAMKAAGRREDSVPLSEVVADCVRRWFRDALEEAKAGDAAMQVLVGQMYQSGYGVPRNEQKEEDILERRKLEAIKRSTQQSGRRKKRLVVMNARSCHIQSNCALLKKEQGKRKNKKVEGNVEQFRDLMGFCLKLKRSAMCGIVT</sequence>
<gene>
    <name evidence="1" type="ORF">AXF42_Ash004737</name>
</gene>
<dbReference type="AlphaFoldDB" id="A0A2I0BHH8"/>
<dbReference type="OrthoDB" id="2384430at2759"/>
<dbReference type="PANTHER" id="PTHR36792">
    <property type="entry name" value="EXPRESSED PROTEIN"/>
    <property type="match status" value="1"/>
</dbReference>
<proteinExistence type="predicted"/>
<keyword evidence="2" id="KW-1185">Reference proteome</keyword>
<evidence type="ECO:0000313" key="1">
    <source>
        <dbReference type="EMBL" id="PKA67245.1"/>
    </source>
</evidence>
<dbReference type="PANTHER" id="PTHR36792:SF5">
    <property type="entry name" value="SEL1 REPEAT PROTEIN"/>
    <property type="match status" value="1"/>
</dbReference>
<accession>A0A2I0BHH8</accession>